<reference evidence="1" key="1">
    <citation type="submission" date="2020-02" db="EMBL/GenBank/DDBJ databases">
        <authorList>
            <person name="Meier V. D."/>
        </authorList>
    </citation>
    <scope>NUCLEOTIDE SEQUENCE</scope>
    <source>
        <strain evidence="1">AVDCRST_MAG02</strain>
    </source>
</reference>
<sequence length="41" mass="4204">APIVRWITLAQSGPSAPPIPSATLVARVIEHGNAGTPIGRM</sequence>
<gene>
    <name evidence="1" type="ORF">AVDCRST_MAG02-1996</name>
</gene>
<organism evidence="1">
    <name type="scientific">uncultured Rubrobacteraceae bacterium</name>
    <dbReference type="NCBI Taxonomy" id="349277"/>
    <lineage>
        <taxon>Bacteria</taxon>
        <taxon>Bacillati</taxon>
        <taxon>Actinomycetota</taxon>
        <taxon>Rubrobacteria</taxon>
        <taxon>Rubrobacterales</taxon>
        <taxon>Rubrobacteraceae</taxon>
        <taxon>environmental samples</taxon>
    </lineage>
</organism>
<feature type="non-terminal residue" evidence="1">
    <location>
        <position position="1"/>
    </location>
</feature>
<dbReference type="EMBL" id="CADCVH010000068">
    <property type="protein sequence ID" value="CAA9459485.1"/>
    <property type="molecule type" value="Genomic_DNA"/>
</dbReference>
<evidence type="ECO:0000313" key="1">
    <source>
        <dbReference type="EMBL" id="CAA9459485.1"/>
    </source>
</evidence>
<accession>A0A6J4R588</accession>
<protein>
    <submittedName>
        <fullName evidence="1">Uncharacterized protein</fullName>
    </submittedName>
</protein>
<name>A0A6J4R588_9ACTN</name>
<feature type="non-terminal residue" evidence="1">
    <location>
        <position position="41"/>
    </location>
</feature>
<dbReference type="AlphaFoldDB" id="A0A6J4R588"/>
<proteinExistence type="predicted"/>